<accession>A0A7X9DKS7</accession>
<dbReference type="InterPro" id="IPR015991">
    <property type="entry name" value="TatD/YcfH-like"/>
</dbReference>
<dbReference type="PANTHER" id="PTHR46124:SF2">
    <property type="entry name" value="D-AMINOACYL-TRNA DEACYLASE"/>
    <property type="match status" value="1"/>
</dbReference>
<evidence type="ECO:0000313" key="5">
    <source>
        <dbReference type="Proteomes" id="UP000526033"/>
    </source>
</evidence>
<feature type="binding site" evidence="3">
    <location>
        <position position="157"/>
    </location>
    <ligand>
        <name>a divalent metal cation</name>
        <dbReference type="ChEBI" id="CHEBI:60240"/>
        <label>2</label>
    </ligand>
</feature>
<dbReference type="GO" id="GO:0016788">
    <property type="term" value="F:hydrolase activity, acting on ester bonds"/>
    <property type="evidence" value="ECO:0007669"/>
    <property type="project" value="InterPro"/>
</dbReference>
<sequence length="259" mass="28983">MLIDSHCHLFHDKYKKSPNDLVKEADAEGVTKLICIGTSLAENISVLNAVAEFPGVYGALGIYPHDDMHKPLEELIDSLEKQITSSPKIVAIGECGIDITEWRGGRSLEEQIPLFEEQLKLAVKLNLPVVIHNRNGEDIVISLVKKYVQAGLRGVIHCFTSDWDFAQEILDMGFFISFAGNITYPSNNVLREIVKKVPVDHFLVETDSPYLPPQAHRGQVNEPKYVRIVAEKVAAIKNLSFEETSDYAYKNTCALFKTV</sequence>
<dbReference type="EMBL" id="JAAZNL010000048">
    <property type="protein sequence ID" value="NMB70310.1"/>
    <property type="molecule type" value="Genomic_DNA"/>
</dbReference>
<dbReference type="NCBIfam" id="TIGR00010">
    <property type="entry name" value="YchF/TatD family DNA exonuclease"/>
    <property type="match status" value="1"/>
</dbReference>
<dbReference type="PANTHER" id="PTHR46124">
    <property type="entry name" value="D-AMINOACYL-TRNA DEACYLASE"/>
    <property type="match status" value="1"/>
</dbReference>
<feature type="binding site" evidence="3">
    <location>
        <position position="94"/>
    </location>
    <ligand>
        <name>a divalent metal cation</name>
        <dbReference type="ChEBI" id="CHEBI:60240"/>
        <label>1</label>
    </ligand>
</feature>
<dbReference type="Proteomes" id="UP000526033">
    <property type="component" value="Unassembled WGS sequence"/>
</dbReference>
<evidence type="ECO:0000313" key="4">
    <source>
        <dbReference type="EMBL" id="NMB70310.1"/>
    </source>
</evidence>
<evidence type="ECO:0000256" key="2">
    <source>
        <dbReference type="ARBA" id="ARBA00022801"/>
    </source>
</evidence>
<keyword evidence="2 4" id="KW-0378">Hydrolase</keyword>
<protein>
    <submittedName>
        <fullName evidence="4">TatD family hydrolase</fullName>
    </submittedName>
</protein>
<feature type="binding site" evidence="3">
    <location>
        <position position="207"/>
    </location>
    <ligand>
        <name>a divalent metal cation</name>
        <dbReference type="ChEBI" id="CHEBI:60240"/>
        <label>1</label>
    </ligand>
</feature>
<dbReference type="InterPro" id="IPR001130">
    <property type="entry name" value="TatD-like"/>
</dbReference>
<proteinExistence type="predicted"/>
<keyword evidence="1 3" id="KW-0479">Metal-binding</keyword>
<reference evidence="4 5" key="1">
    <citation type="journal article" date="2020" name="Biotechnol. Biofuels">
        <title>New insights from the biogas microbiome by comprehensive genome-resolved metagenomics of nearly 1600 species originating from multiple anaerobic digesters.</title>
        <authorList>
            <person name="Campanaro S."/>
            <person name="Treu L."/>
            <person name="Rodriguez-R L.M."/>
            <person name="Kovalovszki A."/>
            <person name="Ziels R.M."/>
            <person name="Maus I."/>
            <person name="Zhu X."/>
            <person name="Kougias P.G."/>
            <person name="Basile A."/>
            <person name="Luo G."/>
            <person name="Schluter A."/>
            <person name="Konstantinidis K.T."/>
            <person name="Angelidaki I."/>
        </authorList>
    </citation>
    <scope>NUCLEOTIDE SEQUENCE [LARGE SCALE GENOMIC DNA]</scope>
    <source>
        <strain evidence="4">AS27yjCOA_165</strain>
    </source>
</reference>
<dbReference type="SUPFAM" id="SSF51556">
    <property type="entry name" value="Metallo-dependent hydrolases"/>
    <property type="match status" value="1"/>
</dbReference>
<dbReference type="PIRSF" id="PIRSF005902">
    <property type="entry name" value="DNase_TatD"/>
    <property type="match status" value="1"/>
</dbReference>
<dbReference type="CDD" id="cd01310">
    <property type="entry name" value="TatD_DNAse"/>
    <property type="match status" value="1"/>
</dbReference>
<dbReference type="FunFam" id="3.20.20.140:FF:000005">
    <property type="entry name" value="TatD family hydrolase"/>
    <property type="match status" value="1"/>
</dbReference>
<dbReference type="Gene3D" id="3.20.20.140">
    <property type="entry name" value="Metal-dependent hydrolases"/>
    <property type="match status" value="1"/>
</dbReference>
<evidence type="ECO:0000256" key="3">
    <source>
        <dbReference type="PIRSR" id="PIRSR005902-1"/>
    </source>
</evidence>
<organism evidence="4 5">
    <name type="scientific">candidate division WWE3 bacterium</name>
    <dbReference type="NCBI Taxonomy" id="2053526"/>
    <lineage>
        <taxon>Bacteria</taxon>
        <taxon>Katanobacteria</taxon>
    </lineage>
</organism>
<feature type="binding site" evidence="3">
    <location>
        <position position="132"/>
    </location>
    <ligand>
        <name>a divalent metal cation</name>
        <dbReference type="ChEBI" id="CHEBI:60240"/>
        <label>2</label>
    </ligand>
</feature>
<name>A0A7X9DKS7_UNCKA</name>
<comment type="caution">
    <text evidence="4">The sequence shown here is derived from an EMBL/GenBank/DDBJ whole genome shotgun (WGS) entry which is preliminary data.</text>
</comment>
<dbReference type="AlphaFoldDB" id="A0A7X9DKS7"/>
<feature type="binding site" evidence="3">
    <location>
        <position position="8"/>
    </location>
    <ligand>
        <name>a divalent metal cation</name>
        <dbReference type="ChEBI" id="CHEBI:60240"/>
        <label>1</label>
    </ligand>
</feature>
<gene>
    <name evidence="4" type="ORF">GYA27_03865</name>
</gene>
<dbReference type="InterPro" id="IPR032466">
    <property type="entry name" value="Metal_Hydrolase"/>
</dbReference>
<evidence type="ECO:0000256" key="1">
    <source>
        <dbReference type="ARBA" id="ARBA00022723"/>
    </source>
</evidence>
<feature type="binding site" evidence="3">
    <location>
        <position position="6"/>
    </location>
    <ligand>
        <name>a divalent metal cation</name>
        <dbReference type="ChEBI" id="CHEBI:60240"/>
        <label>1</label>
    </ligand>
</feature>
<dbReference type="GO" id="GO:0046872">
    <property type="term" value="F:metal ion binding"/>
    <property type="evidence" value="ECO:0007669"/>
    <property type="project" value="UniProtKB-KW"/>
</dbReference>
<dbReference type="GO" id="GO:0004536">
    <property type="term" value="F:DNA nuclease activity"/>
    <property type="evidence" value="ECO:0007669"/>
    <property type="project" value="InterPro"/>
</dbReference>
<dbReference type="Pfam" id="PF01026">
    <property type="entry name" value="TatD_DNase"/>
    <property type="match status" value="1"/>
</dbReference>